<protein>
    <submittedName>
        <fullName evidence="5">Arabinogalactan oligomer/maltooligosaccharide transport system substrate-binding protein</fullName>
    </submittedName>
</protein>
<keyword evidence="6" id="KW-1185">Reference proteome</keyword>
<dbReference type="PANTHER" id="PTHR30061:SF50">
    <property type="entry name" value="MALTOSE_MALTODEXTRIN-BINDING PERIPLASMIC PROTEIN"/>
    <property type="match status" value="1"/>
</dbReference>
<feature type="chain" id="PRO_5039411817" evidence="4">
    <location>
        <begin position="25"/>
        <end position="415"/>
    </location>
</feature>
<proteinExistence type="inferred from homology"/>
<dbReference type="GO" id="GO:0055052">
    <property type="term" value="C:ATP-binding cassette (ABC) transporter complex, substrate-binding subunit-containing"/>
    <property type="evidence" value="ECO:0007669"/>
    <property type="project" value="TreeGrafter"/>
</dbReference>
<reference evidence="5 6" key="1">
    <citation type="submission" date="2020-07" db="EMBL/GenBank/DDBJ databases">
        <title>Sequencing the genomes of 1000 actinobacteria strains.</title>
        <authorList>
            <person name="Klenk H.-P."/>
        </authorList>
    </citation>
    <scope>NUCLEOTIDE SEQUENCE [LARGE SCALE GENOMIC DNA]</scope>
    <source>
        <strain evidence="5 6">DSM 45975</strain>
    </source>
</reference>
<feature type="signal peptide" evidence="4">
    <location>
        <begin position="1"/>
        <end position="24"/>
    </location>
</feature>
<keyword evidence="2" id="KW-0813">Transport</keyword>
<evidence type="ECO:0000256" key="2">
    <source>
        <dbReference type="ARBA" id="ARBA00022448"/>
    </source>
</evidence>
<dbReference type="Gene3D" id="3.40.190.10">
    <property type="entry name" value="Periplasmic binding protein-like II"/>
    <property type="match status" value="2"/>
</dbReference>
<dbReference type="EMBL" id="JACGWZ010000004">
    <property type="protein sequence ID" value="MBA8825596.1"/>
    <property type="molecule type" value="Genomic_DNA"/>
</dbReference>
<dbReference type="PANTHER" id="PTHR30061">
    <property type="entry name" value="MALTOSE-BINDING PERIPLASMIC PROTEIN"/>
    <property type="match status" value="1"/>
</dbReference>
<evidence type="ECO:0000256" key="1">
    <source>
        <dbReference type="ARBA" id="ARBA00008520"/>
    </source>
</evidence>
<keyword evidence="3 4" id="KW-0732">Signal</keyword>
<dbReference type="GO" id="GO:0042956">
    <property type="term" value="P:maltodextrin transmembrane transport"/>
    <property type="evidence" value="ECO:0007669"/>
    <property type="project" value="TreeGrafter"/>
</dbReference>
<dbReference type="AlphaFoldDB" id="A0A839DZD0"/>
<sequence>MRPKNLARATAVVLTGALVLTACGSGGTEHPNAVVYWDTSGPAENPVFTELARDCARRGGYRVAVENVAYDQALNNFKTAAQGGNGPDVLRADVGWVAQLAQGGLIKDLSGTRLSRSTADFLDVPLRSTRHQGKSYGVPQVTDTLALFYNERELAEAGVDPPETWKELKSIAPKLGGDSALFINNDEYYALPFLYSTGGSLVDVESKTITVDSGAGVRGLGIAKRLLEAEAARTALDQPNSYTNMKAAFTSGEVTMMIDGPWVTPTLFESELFSGGENLGVAPIPGPPGVANSPVGGHDYVIRQGSDSGEDSVEFVECMSSPRAQAEIAAELGLLPTRESVYDDPSVSSNPVVSEFAPLLDDAHERAWIPQGNELLKPLQTAYADILAGKRSPREAADSLATRYEEVVVPEYSRN</sequence>
<name>A0A839DZD0_9PSEU</name>
<evidence type="ECO:0000313" key="5">
    <source>
        <dbReference type="EMBL" id="MBA8825596.1"/>
    </source>
</evidence>
<dbReference type="Pfam" id="PF13416">
    <property type="entry name" value="SBP_bac_8"/>
    <property type="match status" value="1"/>
</dbReference>
<dbReference type="InterPro" id="IPR006059">
    <property type="entry name" value="SBP"/>
</dbReference>
<dbReference type="SUPFAM" id="SSF53850">
    <property type="entry name" value="Periplasmic binding protein-like II"/>
    <property type="match status" value="1"/>
</dbReference>
<dbReference type="PROSITE" id="PS51257">
    <property type="entry name" value="PROKAR_LIPOPROTEIN"/>
    <property type="match status" value="1"/>
</dbReference>
<gene>
    <name evidence="5" type="ORF">FHX42_002962</name>
</gene>
<dbReference type="GO" id="GO:0015768">
    <property type="term" value="P:maltose transport"/>
    <property type="evidence" value="ECO:0007669"/>
    <property type="project" value="TreeGrafter"/>
</dbReference>
<dbReference type="Proteomes" id="UP000569329">
    <property type="component" value="Unassembled WGS sequence"/>
</dbReference>
<comment type="caution">
    <text evidence="5">The sequence shown here is derived from an EMBL/GenBank/DDBJ whole genome shotgun (WGS) entry which is preliminary data.</text>
</comment>
<evidence type="ECO:0000313" key="6">
    <source>
        <dbReference type="Proteomes" id="UP000569329"/>
    </source>
</evidence>
<evidence type="ECO:0000256" key="4">
    <source>
        <dbReference type="SAM" id="SignalP"/>
    </source>
</evidence>
<dbReference type="RefSeq" id="WP_182544898.1">
    <property type="nucleotide sequence ID" value="NZ_JACGWZ010000004.1"/>
</dbReference>
<comment type="similarity">
    <text evidence="1">Belongs to the bacterial solute-binding protein 1 family.</text>
</comment>
<evidence type="ECO:0000256" key="3">
    <source>
        <dbReference type="ARBA" id="ARBA00022729"/>
    </source>
</evidence>
<organism evidence="5 6">
    <name type="scientific">Halosaccharopolyspora lacisalsi</name>
    <dbReference type="NCBI Taxonomy" id="1000566"/>
    <lineage>
        <taxon>Bacteria</taxon>
        <taxon>Bacillati</taxon>
        <taxon>Actinomycetota</taxon>
        <taxon>Actinomycetes</taxon>
        <taxon>Pseudonocardiales</taxon>
        <taxon>Pseudonocardiaceae</taxon>
        <taxon>Halosaccharopolyspora</taxon>
    </lineage>
</organism>
<dbReference type="GO" id="GO:1901982">
    <property type="term" value="F:maltose binding"/>
    <property type="evidence" value="ECO:0007669"/>
    <property type="project" value="TreeGrafter"/>
</dbReference>
<accession>A0A839DZD0</accession>